<reference evidence="4 5" key="1">
    <citation type="submission" date="2015-11" db="EMBL/GenBank/DDBJ databases">
        <authorList>
            <person name="Zhang Y."/>
            <person name="Guo Z."/>
        </authorList>
    </citation>
    <scope>NUCLEOTIDE SEQUENCE [LARGE SCALE GENOMIC DNA]</scope>
    <source>
        <strain evidence="4 5">KCTC 12086</strain>
    </source>
</reference>
<accession>A0A0S2K225</accession>
<evidence type="ECO:0000259" key="3">
    <source>
        <dbReference type="PROSITE" id="PS50110"/>
    </source>
</evidence>
<dbReference type="InterPro" id="IPR011006">
    <property type="entry name" value="CheY-like_superfamily"/>
</dbReference>
<dbReference type="PANTHER" id="PTHR44591:SF24">
    <property type="entry name" value="PROTEIN-GLUTAMATE METHYLESTERASE_PROTEIN-GLUTAMINE GLUTAMINASE 1"/>
    <property type="match status" value="1"/>
</dbReference>
<dbReference type="PATRIC" id="fig|161398.10.peg.1631"/>
<evidence type="ECO:0000256" key="2">
    <source>
        <dbReference type="PROSITE-ProRule" id="PRU00169"/>
    </source>
</evidence>
<dbReference type="PANTHER" id="PTHR44591">
    <property type="entry name" value="STRESS RESPONSE REGULATOR PROTEIN 1"/>
    <property type="match status" value="1"/>
</dbReference>
<dbReference type="KEGG" id="pphe:PP2015_1606"/>
<dbReference type="InterPro" id="IPR001789">
    <property type="entry name" value="Sig_transdc_resp-reg_receiver"/>
</dbReference>
<dbReference type="PROSITE" id="PS50110">
    <property type="entry name" value="RESPONSE_REGULATORY"/>
    <property type="match status" value="1"/>
</dbReference>
<dbReference type="RefSeq" id="WP_058029793.1">
    <property type="nucleotide sequence ID" value="NZ_CP013187.1"/>
</dbReference>
<evidence type="ECO:0000256" key="1">
    <source>
        <dbReference type="ARBA" id="ARBA00022553"/>
    </source>
</evidence>
<feature type="modified residue" description="4-aspartylphosphate" evidence="2">
    <location>
        <position position="59"/>
    </location>
</feature>
<gene>
    <name evidence="4" type="ORF">PP2015_1606</name>
</gene>
<evidence type="ECO:0000313" key="4">
    <source>
        <dbReference type="EMBL" id="ALO42110.1"/>
    </source>
</evidence>
<dbReference type="Pfam" id="PF00072">
    <property type="entry name" value="Response_reg"/>
    <property type="match status" value="1"/>
</dbReference>
<dbReference type="EMBL" id="CP013187">
    <property type="protein sequence ID" value="ALO42110.1"/>
    <property type="molecule type" value="Genomic_DNA"/>
</dbReference>
<evidence type="ECO:0000313" key="5">
    <source>
        <dbReference type="Proteomes" id="UP000061457"/>
    </source>
</evidence>
<dbReference type="OrthoDB" id="5637927at2"/>
<keyword evidence="1 2" id="KW-0597">Phosphoprotein</keyword>
<organism evidence="4 5">
    <name type="scientific">Pseudoalteromonas phenolica</name>
    <dbReference type="NCBI Taxonomy" id="161398"/>
    <lineage>
        <taxon>Bacteria</taxon>
        <taxon>Pseudomonadati</taxon>
        <taxon>Pseudomonadota</taxon>
        <taxon>Gammaproteobacteria</taxon>
        <taxon>Alteromonadales</taxon>
        <taxon>Pseudoalteromonadaceae</taxon>
        <taxon>Pseudoalteromonas</taxon>
    </lineage>
</organism>
<dbReference type="Gene3D" id="3.40.50.2300">
    <property type="match status" value="1"/>
</dbReference>
<dbReference type="GO" id="GO:0000160">
    <property type="term" value="P:phosphorelay signal transduction system"/>
    <property type="evidence" value="ECO:0007669"/>
    <property type="project" value="InterPro"/>
</dbReference>
<name>A0A0S2K225_9GAMM</name>
<feature type="domain" description="Response regulatory" evidence="3">
    <location>
        <begin position="9"/>
        <end position="124"/>
    </location>
</feature>
<dbReference type="AlphaFoldDB" id="A0A0S2K225"/>
<dbReference type="InterPro" id="IPR050595">
    <property type="entry name" value="Bact_response_regulator"/>
</dbReference>
<protein>
    <submittedName>
        <fullName evidence="4">Chemotaxis protein CheY</fullName>
    </submittedName>
</protein>
<sequence>MEFVRPLEPILIIDDSVEAREYLGNILEELGFEEVSGSEDFESAKHLLETNPPNLIFLDIELPNTNGTGILEYLNDHYPKSHVIMCSGHNSLECVQNTWECGAKDFIEKPFNAKKVDTVLKRLELIT</sequence>
<dbReference type="STRING" id="161398.PP2015_1606"/>
<keyword evidence="5" id="KW-1185">Reference proteome</keyword>
<dbReference type="Proteomes" id="UP000061457">
    <property type="component" value="Chromosome I"/>
</dbReference>
<dbReference type="SMART" id="SM00448">
    <property type="entry name" value="REC"/>
    <property type="match status" value="1"/>
</dbReference>
<proteinExistence type="predicted"/>
<dbReference type="SUPFAM" id="SSF52172">
    <property type="entry name" value="CheY-like"/>
    <property type="match status" value="1"/>
</dbReference>